<dbReference type="Proteomes" id="UP000669133">
    <property type="component" value="Unassembled WGS sequence"/>
</dbReference>
<dbReference type="EMBL" id="JAEOAQ010000002">
    <property type="protein sequence ID" value="KAG5420260.1"/>
    <property type="molecule type" value="Genomic_DNA"/>
</dbReference>
<dbReference type="GO" id="GO:0006281">
    <property type="term" value="P:DNA repair"/>
    <property type="evidence" value="ECO:0007669"/>
    <property type="project" value="InterPro"/>
</dbReference>
<accession>A0A8H8DCU4</accession>
<dbReference type="GeneID" id="93650769"/>
<dbReference type="PANTHER" id="PTHR21521">
    <property type="entry name" value="AMUN, ISOFORM A"/>
    <property type="match status" value="1"/>
</dbReference>
<dbReference type="GO" id="GO:0003824">
    <property type="term" value="F:catalytic activity"/>
    <property type="evidence" value="ECO:0007669"/>
    <property type="project" value="InterPro"/>
</dbReference>
<sequence>MSLKYITRANKELFKPIIQELSDQTSKKFDKDSKTFNQLNQWKDEELLSTVATRYTSSNKDTTYITKHELINLMDWKLNIGTFRPSLPKLIRSNTEETVKEVTKAGFKIMLDYFKKLPSDFWSHATNEDLADYKKLIRQAMKELCNLKGVGPATSSLIMNCLYKIQPAFAPPFFSDESFMYFVLDPSKPGEKIKYSVKEYVEELLPVYFRLLKDYNEGTFTELERGGWAIKYYSMYRGDKLINIKSPFDKEDWEAFHDNEEVEPPKKKKRST</sequence>
<evidence type="ECO:0000313" key="1">
    <source>
        <dbReference type="EMBL" id="KAG5420260.1"/>
    </source>
</evidence>
<dbReference type="OrthoDB" id="8249012at2759"/>
<dbReference type="AlphaFoldDB" id="A0A8H8DCU4"/>
<evidence type="ECO:0000313" key="2">
    <source>
        <dbReference type="Proteomes" id="UP000669133"/>
    </source>
</evidence>
<protein>
    <submittedName>
        <fullName evidence="1">Uncharacterized protein</fullName>
    </submittedName>
</protein>
<dbReference type="PANTHER" id="PTHR21521:SF0">
    <property type="entry name" value="AMUN, ISOFORM A"/>
    <property type="match status" value="1"/>
</dbReference>
<name>A0A8H8DCU4_9ASCO</name>
<dbReference type="RefSeq" id="XP_067549376.1">
    <property type="nucleotide sequence ID" value="XM_067690964.1"/>
</dbReference>
<organism evidence="1 2">
    <name type="scientific">Candida metapsilosis</name>
    <dbReference type="NCBI Taxonomy" id="273372"/>
    <lineage>
        <taxon>Eukaryota</taxon>
        <taxon>Fungi</taxon>
        <taxon>Dikarya</taxon>
        <taxon>Ascomycota</taxon>
        <taxon>Saccharomycotina</taxon>
        <taxon>Pichiomycetes</taxon>
        <taxon>Debaryomycetaceae</taxon>
        <taxon>Candida/Lodderomyces clade</taxon>
        <taxon>Candida</taxon>
    </lineage>
</organism>
<reference evidence="1 2" key="1">
    <citation type="submission" date="2020-12" db="EMBL/GenBank/DDBJ databases">
        <title>Effect of drift, selection, and recombination on the evolution of hybrid genomes in Candida yeast pathogens.</title>
        <authorList>
            <person name="Mixao V."/>
            <person name="Ksiezopolska E."/>
            <person name="Saus E."/>
            <person name="Boekhout T."/>
            <person name="Gacser A."/>
            <person name="Gabaldon T."/>
        </authorList>
    </citation>
    <scope>NUCLEOTIDE SEQUENCE [LARGE SCALE GENOMIC DNA]</scope>
    <source>
        <strain evidence="1 2">BP57</strain>
    </source>
</reference>
<dbReference type="SUPFAM" id="SSF48150">
    <property type="entry name" value="DNA-glycosylase"/>
    <property type="match status" value="1"/>
</dbReference>
<gene>
    <name evidence="1" type="ORF">I9W82_002140</name>
</gene>
<keyword evidence="2" id="KW-1185">Reference proteome</keyword>
<proteinExistence type="predicted"/>
<dbReference type="InterPro" id="IPR011257">
    <property type="entry name" value="DNA_glycosylase"/>
</dbReference>
<comment type="caution">
    <text evidence="1">The sequence shown here is derived from an EMBL/GenBank/DDBJ whole genome shotgun (WGS) entry which is preliminary data.</text>
</comment>